<name>A0A179EXW3_METCM</name>
<organism evidence="3 4">
    <name type="scientific">Pochonia chlamydosporia 170</name>
    <dbReference type="NCBI Taxonomy" id="1380566"/>
    <lineage>
        <taxon>Eukaryota</taxon>
        <taxon>Fungi</taxon>
        <taxon>Dikarya</taxon>
        <taxon>Ascomycota</taxon>
        <taxon>Pezizomycotina</taxon>
        <taxon>Sordariomycetes</taxon>
        <taxon>Hypocreomycetidae</taxon>
        <taxon>Hypocreales</taxon>
        <taxon>Clavicipitaceae</taxon>
        <taxon>Pochonia</taxon>
    </lineage>
</organism>
<sequence>MQHLSSSLLLTLATPNRLATAWNRKLPAVTRRAHTSAPSYDSDASYSPEDDDVEDELFDQNDAEHSELETEATDVEDLSLDDEDDCDDIDVDDQVQFFGGNLHPPEYYRHAVESFNEGAYETQDYSDGSLLLLDACEEQWRQYCKMLERDPQSCFESISESNALCLLYNFFDWSLNQKIGKDGRKKRGTKKSSSLGTYWKVFRLVHERATGIRLDPKLNRRMHKVLRDLAKKHGLSDEKRANRCMTIEDLKKQIETTISTTKKSFKLGELRILAVLFLLLLAPAGASPTSILRMRFGDIRLVLARDPEGGPHNILIRFTLAFTKTYLGVKDAKTHPVPENLYDPSLLLSPHVFLLGILFRHRAFRATSLTSPAQLANLDIHPQEQELPLPLRDELKETHIFRRAVKNLTGFELSQDKPISYQMVAQWIKRVGEVLGLEYPTIPYNLRYNAANEFDRSADISEALRNLAMGHANSTPFQRHYLGREIGADTWAILRRQKPQQALIMQACSVGHSISKRRPTDLTPEQLVSVNNDAVIKRLERDLRRHRQGSEKYIELRRELRNEKQRLKRQLKQKVRDEWTAEQAVDDIERQLRGVGFAQEAADTTVSPQRPAQRRLMEALTAPLGNTLEGQYRRRDSAISAIMAYCVVEEGQTIQRRTPSVESRSTFISEPPVRSPQHMALLSVFVKNEKERPRRCFICVGKALTLAPDDVAVEDLFMGFICVISTMLKLMGSYFDSVALSVIQSILII</sequence>
<keyword evidence="1" id="KW-0175">Coiled coil</keyword>
<dbReference type="GO" id="GO:0015074">
    <property type="term" value="P:DNA integration"/>
    <property type="evidence" value="ECO:0007669"/>
    <property type="project" value="InterPro"/>
</dbReference>
<dbReference type="InterPro" id="IPR021842">
    <property type="entry name" value="DUF3435"/>
</dbReference>
<gene>
    <name evidence="3" type="ORF">VFPPC_12247</name>
</gene>
<dbReference type="GO" id="GO:0006310">
    <property type="term" value="P:DNA recombination"/>
    <property type="evidence" value="ECO:0007669"/>
    <property type="project" value="InterPro"/>
</dbReference>
<evidence type="ECO:0000313" key="4">
    <source>
        <dbReference type="Proteomes" id="UP000078397"/>
    </source>
</evidence>
<dbReference type="Gene3D" id="1.10.443.10">
    <property type="entry name" value="Intergrase catalytic core"/>
    <property type="match status" value="1"/>
</dbReference>
<feature type="compositionally biased region" description="Low complexity" evidence="2">
    <location>
        <begin position="36"/>
        <end position="47"/>
    </location>
</feature>
<dbReference type="Pfam" id="PF11917">
    <property type="entry name" value="DUF3435"/>
    <property type="match status" value="1"/>
</dbReference>
<keyword evidence="4" id="KW-1185">Reference proteome</keyword>
<dbReference type="InterPro" id="IPR013762">
    <property type="entry name" value="Integrase-like_cat_sf"/>
</dbReference>
<dbReference type="OrthoDB" id="4567560at2759"/>
<evidence type="ECO:0000256" key="2">
    <source>
        <dbReference type="SAM" id="MobiDB-lite"/>
    </source>
</evidence>
<feature type="region of interest" description="Disordered" evidence="2">
    <location>
        <begin position="32"/>
        <end position="53"/>
    </location>
</feature>
<dbReference type="PANTHER" id="PTHR37535">
    <property type="entry name" value="FLUG DOMAIN PROTEIN"/>
    <property type="match status" value="1"/>
</dbReference>
<dbReference type="KEGG" id="pchm:VFPPC_12247"/>
<evidence type="ECO:0000313" key="3">
    <source>
        <dbReference type="EMBL" id="OAQ58037.1"/>
    </source>
</evidence>
<reference evidence="3 4" key="1">
    <citation type="journal article" date="2016" name="PLoS Pathog.">
        <title>Biosynthesis of antibiotic leucinostatins in bio-control fungus Purpureocillium lilacinum and their inhibition on phytophthora revealed by genome mining.</title>
        <authorList>
            <person name="Wang G."/>
            <person name="Liu Z."/>
            <person name="Lin R."/>
            <person name="Li E."/>
            <person name="Mao Z."/>
            <person name="Ling J."/>
            <person name="Yang Y."/>
            <person name="Yin W.B."/>
            <person name="Xie B."/>
        </authorList>
    </citation>
    <scope>NUCLEOTIDE SEQUENCE [LARGE SCALE GENOMIC DNA]</scope>
    <source>
        <strain evidence="3">170</strain>
    </source>
</reference>
<protein>
    <submittedName>
        <fullName evidence="3">C2H2 finger domain-containing protein</fullName>
    </submittedName>
</protein>
<feature type="coiled-coil region" evidence="1">
    <location>
        <begin position="536"/>
        <end position="577"/>
    </location>
</feature>
<dbReference type="GeneID" id="28854177"/>
<evidence type="ECO:0000256" key="1">
    <source>
        <dbReference type="SAM" id="Coils"/>
    </source>
</evidence>
<dbReference type="AlphaFoldDB" id="A0A179EXW3"/>
<dbReference type="RefSeq" id="XP_018136261.1">
    <property type="nucleotide sequence ID" value="XM_018290183.1"/>
</dbReference>
<proteinExistence type="predicted"/>
<dbReference type="STRING" id="1380566.A0A179EXW3"/>
<dbReference type="GO" id="GO:0003677">
    <property type="term" value="F:DNA binding"/>
    <property type="evidence" value="ECO:0007669"/>
    <property type="project" value="InterPro"/>
</dbReference>
<comment type="caution">
    <text evidence="3">The sequence shown here is derived from an EMBL/GenBank/DDBJ whole genome shotgun (WGS) entry which is preliminary data.</text>
</comment>
<dbReference type="PANTHER" id="PTHR37535:SF2">
    <property type="entry name" value="FINGER DOMAIN PROTEIN, PUTATIVE (AFU_ORTHOLOGUE AFUA_6G09300)-RELATED"/>
    <property type="match status" value="1"/>
</dbReference>
<accession>A0A179EXW3</accession>
<dbReference type="EMBL" id="LSBJ02000003">
    <property type="protein sequence ID" value="OAQ58037.1"/>
    <property type="molecule type" value="Genomic_DNA"/>
</dbReference>
<dbReference type="Proteomes" id="UP000078397">
    <property type="component" value="Unassembled WGS sequence"/>
</dbReference>